<gene>
    <name evidence="3" type="ORF">Vbra_22519</name>
</gene>
<dbReference type="PhylomeDB" id="A0A0G4EU00"/>
<name>A0A0G4EU00_VITBC</name>
<dbReference type="InterPro" id="IPR001012">
    <property type="entry name" value="UBX_dom"/>
</dbReference>
<dbReference type="SUPFAM" id="SSF54236">
    <property type="entry name" value="Ubiquitin-like"/>
    <property type="match status" value="1"/>
</dbReference>
<feature type="region of interest" description="Disordered" evidence="1">
    <location>
        <begin position="1"/>
        <end position="31"/>
    </location>
</feature>
<dbReference type="PANTHER" id="PTHR30348:SF4">
    <property type="entry name" value="DUF72 DOMAIN-CONTAINING PROTEIN"/>
    <property type="match status" value="1"/>
</dbReference>
<feature type="compositionally biased region" description="Low complexity" evidence="1">
    <location>
        <begin position="8"/>
        <end position="18"/>
    </location>
</feature>
<dbReference type="Pfam" id="PF01904">
    <property type="entry name" value="DUF72"/>
    <property type="match status" value="1"/>
</dbReference>
<dbReference type="Gene3D" id="3.20.20.410">
    <property type="entry name" value="Protein of unknown function UPF0759"/>
    <property type="match status" value="1"/>
</dbReference>
<organism evidence="3 4">
    <name type="scientific">Vitrella brassicaformis (strain CCMP3155)</name>
    <dbReference type="NCBI Taxonomy" id="1169540"/>
    <lineage>
        <taxon>Eukaryota</taxon>
        <taxon>Sar</taxon>
        <taxon>Alveolata</taxon>
        <taxon>Colpodellida</taxon>
        <taxon>Vitrellaceae</taxon>
        <taxon>Vitrella</taxon>
    </lineage>
</organism>
<dbReference type="OrthoDB" id="10267663at2759"/>
<accession>A0A0G4EU00</accession>
<dbReference type="VEuPathDB" id="CryptoDB:Vbra_22519"/>
<feature type="domain" description="UBX" evidence="2">
    <location>
        <begin position="340"/>
        <end position="375"/>
    </location>
</feature>
<proteinExistence type="predicted"/>
<sequence>MASKRALSEPSGSASSSHKSPRVDASSSRGTHFGSPQIRIGTSGYYYNYWCGPYYPTDLKAKSKKQFEWFSSEFDCVEINATYYVIAPEQTWRGWKAQAPRPSFTYAIKANKYFTDEKQLLVDDGFKEQWKTFWGGCLLLDDHLGPVLFVCPPSFRRNIQRLKDLSTVLPSNGRFAFEFRHPSWYTKEVYDVLRANDWCLARTHLINEMKSNGKMWAAQMDSGWHPPASVDSCCSWGLYFRLHGARGRCFGSYDSSQLQEVARRMQEFTEGSTSRKAYCLFNNDSVEPHSSCPPPAVADARNLDDLCKRSVCVDPELAEALRLSLETHQQALLPPPEEPTSGPTCAVQIRLPSGARITRKFAPSHTIKGVFHWLEREDLSGIVPRLSMRGTWSLVVSFAGWAT</sequence>
<dbReference type="InterPro" id="IPR029071">
    <property type="entry name" value="Ubiquitin-like_domsf"/>
</dbReference>
<keyword evidence="4" id="KW-1185">Reference proteome</keyword>
<dbReference type="PANTHER" id="PTHR30348">
    <property type="entry name" value="UNCHARACTERIZED PROTEIN YECE"/>
    <property type="match status" value="1"/>
</dbReference>
<dbReference type="AlphaFoldDB" id="A0A0G4EU00"/>
<dbReference type="PROSITE" id="PS50033">
    <property type="entry name" value="UBX"/>
    <property type="match status" value="1"/>
</dbReference>
<dbReference type="Gene3D" id="3.10.20.90">
    <property type="entry name" value="Phosphatidylinositol 3-kinase Catalytic Subunit, Chain A, domain 1"/>
    <property type="match status" value="1"/>
</dbReference>
<evidence type="ECO:0000313" key="4">
    <source>
        <dbReference type="Proteomes" id="UP000041254"/>
    </source>
</evidence>
<dbReference type="InterPro" id="IPR036520">
    <property type="entry name" value="UPF0759_sf"/>
</dbReference>
<evidence type="ECO:0000256" key="1">
    <source>
        <dbReference type="SAM" id="MobiDB-lite"/>
    </source>
</evidence>
<dbReference type="InterPro" id="IPR002763">
    <property type="entry name" value="DUF72"/>
</dbReference>
<dbReference type="SUPFAM" id="SSF117396">
    <property type="entry name" value="TM1631-like"/>
    <property type="match status" value="1"/>
</dbReference>
<dbReference type="OMA" id="HGAREME"/>
<dbReference type="Pfam" id="PF00789">
    <property type="entry name" value="UBX"/>
    <property type="match status" value="1"/>
</dbReference>
<reference evidence="3 4" key="1">
    <citation type="submission" date="2014-11" db="EMBL/GenBank/DDBJ databases">
        <authorList>
            <person name="Zhu J."/>
            <person name="Qi W."/>
            <person name="Song R."/>
        </authorList>
    </citation>
    <scope>NUCLEOTIDE SEQUENCE [LARGE SCALE GENOMIC DNA]</scope>
</reference>
<dbReference type="EMBL" id="CDMY01000312">
    <property type="protein sequence ID" value="CEM01865.1"/>
    <property type="molecule type" value="Genomic_DNA"/>
</dbReference>
<dbReference type="Proteomes" id="UP000041254">
    <property type="component" value="Unassembled WGS sequence"/>
</dbReference>
<evidence type="ECO:0000259" key="2">
    <source>
        <dbReference type="PROSITE" id="PS50033"/>
    </source>
</evidence>
<evidence type="ECO:0000313" key="3">
    <source>
        <dbReference type="EMBL" id="CEM01865.1"/>
    </source>
</evidence>
<protein>
    <recommendedName>
        <fullName evidence="2">UBX domain-containing protein</fullName>
    </recommendedName>
</protein>
<dbReference type="InParanoid" id="A0A0G4EU00"/>